<dbReference type="Proteomes" id="UP000593567">
    <property type="component" value="Unassembled WGS sequence"/>
</dbReference>
<keyword evidence="2" id="KW-1185">Reference proteome</keyword>
<evidence type="ECO:0000313" key="2">
    <source>
        <dbReference type="Proteomes" id="UP000593567"/>
    </source>
</evidence>
<evidence type="ECO:0000313" key="1">
    <source>
        <dbReference type="EMBL" id="KAF6030939.1"/>
    </source>
</evidence>
<name>A0A7J7JWY7_BUGNE</name>
<comment type="caution">
    <text evidence="1">The sequence shown here is derived from an EMBL/GenBank/DDBJ whole genome shotgun (WGS) entry which is preliminary data.</text>
</comment>
<gene>
    <name evidence="1" type="ORF">EB796_010753</name>
</gene>
<dbReference type="EMBL" id="VXIV02001654">
    <property type="protein sequence ID" value="KAF6030939.1"/>
    <property type="molecule type" value="Genomic_DNA"/>
</dbReference>
<proteinExistence type="predicted"/>
<organism evidence="1 2">
    <name type="scientific">Bugula neritina</name>
    <name type="common">Brown bryozoan</name>
    <name type="synonym">Sertularia neritina</name>
    <dbReference type="NCBI Taxonomy" id="10212"/>
    <lineage>
        <taxon>Eukaryota</taxon>
        <taxon>Metazoa</taxon>
        <taxon>Spiralia</taxon>
        <taxon>Lophotrochozoa</taxon>
        <taxon>Bryozoa</taxon>
        <taxon>Gymnolaemata</taxon>
        <taxon>Cheilostomatida</taxon>
        <taxon>Flustrina</taxon>
        <taxon>Buguloidea</taxon>
        <taxon>Bugulidae</taxon>
        <taxon>Bugula</taxon>
    </lineage>
</organism>
<protein>
    <submittedName>
        <fullName evidence="1">Uncharacterized protein</fullName>
    </submittedName>
</protein>
<dbReference type="AlphaFoldDB" id="A0A7J7JWY7"/>
<reference evidence="1" key="1">
    <citation type="submission" date="2020-06" db="EMBL/GenBank/DDBJ databases">
        <title>Draft genome of Bugula neritina, a colonial animal packing powerful symbionts and potential medicines.</title>
        <authorList>
            <person name="Rayko M."/>
        </authorList>
    </citation>
    <scope>NUCLEOTIDE SEQUENCE [LARGE SCALE GENOMIC DNA]</scope>
    <source>
        <strain evidence="1">Kwan_BN1</strain>
    </source>
</reference>
<accession>A0A7J7JWY7</accession>
<sequence>MCYLVIQKTTDYLCNNILTYYFVHDTAHLTPIRSGKGSAGVANGAVVKRKIITNVDANTKESKMRRQAICFSF</sequence>